<keyword evidence="1" id="KW-0175">Coiled coil</keyword>
<evidence type="ECO:0000256" key="1">
    <source>
        <dbReference type="SAM" id="Coils"/>
    </source>
</evidence>
<dbReference type="OrthoDB" id="2629461at2"/>
<dbReference type="RefSeq" id="WP_079408871.1">
    <property type="nucleotide sequence ID" value="NZ_MBTG01000001.1"/>
</dbReference>
<organism evidence="2 3">
    <name type="scientific">Paenibacillus ferrarius</name>
    <dbReference type="NCBI Taxonomy" id="1469647"/>
    <lineage>
        <taxon>Bacteria</taxon>
        <taxon>Bacillati</taxon>
        <taxon>Bacillota</taxon>
        <taxon>Bacilli</taxon>
        <taxon>Bacillales</taxon>
        <taxon>Paenibacillaceae</taxon>
        <taxon>Paenibacillus</taxon>
    </lineage>
</organism>
<dbReference type="STRING" id="1469647.BC351_01110"/>
<sequence>MVNNNDNKILELKKQIEEKRAKVDKSKKFTPITNCSIELDGIRHNIQVLGKEQIIQMMINLNTYILSAKDLGLLDEYVITGYNAVDWMTDLRAKLEFLNRKDEENKLKAMEAKLDKLLSNDKKIELEIGEIESLLKE</sequence>
<gene>
    <name evidence="2" type="ORF">BC351_01110</name>
</gene>
<proteinExistence type="predicted"/>
<protein>
    <submittedName>
        <fullName evidence="2">Uncharacterized protein</fullName>
    </submittedName>
</protein>
<name>A0A1V4HSH4_9BACL</name>
<reference evidence="3" key="1">
    <citation type="submission" date="2016-07" db="EMBL/GenBank/DDBJ databases">
        <authorList>
            <person name="Florea S."/>
            <person name="Webb J.S."/>
            <person name="Jaromczyk J."/>
            <person name="Schardl C.L."/>
        </authorList>
    </citation>
    <scope>NUCLEOTIDE SEQUENCE [LARGE SCALE GENOMIC DNA]</scope>
    <source>
        <strain evidence="3">CY1</strain>
    </source>
</reference>
<dbReference type="AlphaFoldDB" id="A0A1V4HSH4"/>
<comment type="caution">
    <text evidence="2">The sequence shown here is derived from an EMBL/GenBank/DDBJ whole genome shotgun (WGS) entry which is preliminary data.</text>
</comment>
<feature type="coiled-coil region" evidence="1">
    <location>
        <begin position="100"/>
        <end position="127"/>
    </location>
</feature>
<accession>A0A1V4HSH4</accession>
<dbReference type="Proteomes" id="UP000190626">
    <property type="component" value="Unassembled WGS sequence"/>
</dbReference>
<evidence type="ECO:0000313" key="2">
    <source>
        <dbReference type="EMBL" id="OPH61870.1"/>
    </source>
</evidence>
<evidence type="ECO:0000313" key="3">
    <source>
        <dbReference type="Proteomes" id="UP000190626"/>
    </source>
</evidence>
<dbReference type="EMBL" id="MBTG01000001">
    <property type="protein sequence ID" value="OPH61870.1"/>
    <property type="molecule type" value="Genomic_DNA"/>
</dbReference>
<keyword evidence="3" id="KW-1185">Reference proteome</keyword>